<comment type="caution">
    <text evidence="1">The sequence shown here is derived from an EMBL/GenBank/DDBJ whole genome shotgun (WGS) entry which is preliminary data.</text>
</comment>
<evidence type="ECO:0000313" key="2">
    <source>
        <dbReference type="Proteomes" id="UP000198406"/>
    </source>
</evidence>
<dbReference type="OrthoDB" id="56487at2759"/>
<gene>
    <name evidence="1" type="ORF">FisN_5Hh108</name>
</gene>
<sequence length="271" mass="29737">MSFAPFTAMDCIDESMSFHLDEAYAAAVALNNIGVSLVQRHSFRPAIAAFNDALAIMRDISRYAVEESGKSLHPRALGSISTTGEKLRRARQDLASSIGSSVGKPGGEIDFCLLTENEAATVVVEALKSQSVFTKNTCFLIRIESYDADELVELDLESSVILQNYGNVYKCLALLSEPNKARQHSENAFKLFNLAFSLLRGQCEDDMDEDVPSKYLPISILILRSLVAFAAILELNEQAKAFDSHMSEFRDLFLEVEGFLAESKCITAAAA</sequence>
<dbReference type="SUPFAM" id="SSF48452">
    <property type="entry name" value="TPR-like"/>
    <property type="match status" value="1"/>
</dbReference>
<dbReference type="Proteomes" id="UP000198406">
    <property type="component" value="Unassembled WGS sequence"/>
</dbReference>
<dbReference type="AlphaFoldDB" id="A0A1Z5JUK5"/>
<protein>
    <submittedName>
        <fullName evidence="1">Uncharacterized protein</fullName>
    </submittedName>
</protein>
<keyword evidence="2" id="KW-1185">Reference proteome</keyword>
<name>A0A1Z5JUK5_FISSO</name>
<reference evidence="1 2" key="1">
    <citation type="journal article" date="2015" name="Plant Cell">
        <title>Oil accumulation by the oleaginous diatom Fistulifera solaris as revealed by the genome and transcriptome.</title>
        <authorList>
            <person name="Tanaka T."/>
            <person name="Maeda Y."/>
            <person name="Veluchamy A."/>
            <person name="Tanaka M."/>
            <person name="Abida H."/>
            <person name="Marechal E."/>
            <person name="Bowler C."/>
            <person name="Muto M."/>
            <person name="Sunaga Y."/>
            <person name="Tanaka M."/>
            <person name="Yoshino T."/>
            <person name="Taniguchi T."/>
            <person name="Fukuda Y."/>
            <person name="Nemoto M."/>
            <person name="Matsumoto M."/>
            <person name="Wong P.S."/>
            <person name="Aburatani S."/>
            <person name="Fujibuchi W."/>
        </authorList>
    </citation>
    <scope>NUCLEOTIDE SEQUENCE [LARGE SCALE GENOMIC DNA]</scope>
    <source>
        <strain evidence="1 2">JPCC DA0580</strain>
    </source>
</reference>
<evidence type="ECO:0000313" key="1">
    <source>
        <dbReference type="EMBL" id="GAX17458.1"/>
    </source>
</evidence>
<dbReference type="InParanoid" id="A0A1Z5JUK5"/>
<dbReference type="InterPro" id="IPR011990">
    <property type="entry name" value="TPR-like_helical_dom_sf"/>
</dbReference>
<dbReference type="EMBL" id="BDSP01000117">
    <property type="protein sequence ID" value="GAX17458.1"/>
    <property type="molecule type" value="Genomic_DNA"/>
</dbReference>
<organism evidence="1 2">
    <name type="scientific">Fistulifera solaris</name>
    <name type="common">Oleaginous diatom</name>
    <dbReference type="NCBI Taxonomy" id="1519565"/>
    <lineage>
        <taxon>Eukaryota</taxon>
        <taxon>Sar</taxon>
        <taxon>Stramenopiles</taxon>
        <taxon>Ochrophyta</taxon>
        <taxon>Bacillariophyta</taxon>
        <taxon>Bacillariophyceae</taxon>
        <taxon>Bacillariophycidae</taxon>
        <taxon>Naviculales</taxon>
        <taxon>Naviculaceae</taxon>
        <taxon>Fistulifera</taxon>
    </lineage>
</organism>
<accession>A0A1Z5JUK5</accession>
<proteinExistence type="predicted"/>